<evidence type="ECO:0000256" key="5">
    <source>
        <dbReference type="SAM" id="MobiDB-lite"/>
    </source>
</evidence>
<dbReference type="SMART" id="SM00528">
    <property type="entry name" value="HNS"/>
    <property type="match status" value="1"/>
</dbReference>
<sequence length="103" mass="11135">MSIDLSSLSPGELEKLAREIEARKAEVAKQALKKAYADMLEVAKKHGVSFDEVIALHSGKGSKTAPKYANPADPTQTWSGRGRKPAWFIDALAAGKTPEDLEI</sequence>
<dbReference type="EMBL" id="FWFQ01000001">
    <property type="protein sequence ID" value="SLN10314.1"/>
    <property type="molecule type" value="Genomic_DNA"/>
</dbReference>
<evidence type="ECO:0000313" key="8">
    <source>
        <dbReference type="Proteomes" id="UP000193409"/>
    </source>
</evidence>
<feature type="region of interest" description="Disordered" evidence="5">
    <location>
        <begin position="61"/>
        <end position="82"/>
    </location>
</feature>
<evidence type="ECO:0000256" key="1">
    <source>
        <dbReference type="ARBA" id="ARBA00004453"/>
    </source>
</evidence>
<evidence type="ECO:0000256" key="3">
    <source>
        <dbReference type="ARBA" id="ARBA00022490"/>
    </source>
</evidence>
<proteinExistence type="inferred from homology"/>
<dbReference type="GO" id="GO:0000976">
    <property type="term" value="F:transcription cis-regulatory region binding"/>
    <property type="evidence" value="ECO:0007669"/>
    <property type="project" value="TreeGrafter"/>
</dbReference>
<dbReference type="GO" id="GO:0003680">
    <property type="term" value="F:minor groove of adenine-thymine-rich DNA binding"/>
    <property type="evidence" value="ECO:0007669"/>
    <property type="project" value="TreeGrafter"/>
</dbReference>
<keyword evidence="4" id="KW-0238">DNA-binding</keyword>
<keyword evidence="3" id="KW-0963">Cytoplasm</keyword>
<reference evidence="7 8" key="1">
    <citation type="submission" date="2017-03" db="EMBL/GenBank/DDBJ databases">
        <authorList>
            <person name="Afonso C.L."/>
            <person name="Miller P.J."/>
            <person name="Scott M.A."/>
            <person name="Spackman E."/>
            <person name="Goraichik I."/>
            <person name="Dimitrov K.M."/>
            <person name="Suarez D.L."/>
            <person name="Swayne D.E."/>
        </authorList>
    </citation>
    <scope>NUCLEOTIDE SEQUENCE [LARGE SCALE GENOMIC DNA]</scope>
    <source>
        <strain evidence="7 8">CECT 7680</strain>
    </source>
</reference>
<dbReference type="GO" id="GO:0003681">
    <property type="term" value="F:bent DNA binding"/>
    <property type="evidence" value="ECO:0007669"/>
    <property type="project" value="TreeGrafter"/>
</dbReference>
<dbReference type="RefSeq" id="WP_085866624.1">
    <property type="nucleotide sequence ID" value="NZ_FWFQ01000001.1"/>
</dbReference>
<name>A0A1Y5R7I7_9RHOB</name>
<dbReference type="Proteomes" id="UP000193409">
    <property type="component" value="Unassembled WGS sequence"/>
</dbReference>
<organism evidence="7 8">
    <name type="scientific">Pseudoruegeria aquimaris</name>
    <dbReference type="NCBI Taxonomy" id="393663"/>
    <lineage>
        <taxon>Bacteria</taxon>
        <taxon>Pseudomonadati</taxon>
        <taxon>Pseudomonadota</taxon>
        <taxon>Alphaproteobacteria</taxon>
        <taxon>Rhodobacterales</taxon>
        <taxon>Roseobacteraceae</taxon>
        <taxon>Pseudoruegeria</taxon>
    </lineage>
</organism>
<dbReference type="PANTHER" id="PTHR38097">
    <property type="match status" value="1"/>
</dbReference>
<dbReference type="GO" id="GO:0005829">
    <property type="term" value="C:cytosol"/>
    <property type="evidence" value="ECO:0007669"/>
    <property type="project" value="TreeGrafter"/>
</dbReference>
<gene>
    <name evidence="7" type="ORF">PSA7680_00013</name>
</gene>
<dbReference type="Pfam" id="PF00816">
    <property type="entry name" value="Histone_HNS"/>
    <property type="match status" value="1"/>
</dbReference>
<dbReference type="GO" id="GO:0009295">
    <property type="term" value="C:nucleoid"/>
    <property type="evidence" value="ECO:0007669"/>
    <property type="project" value="UniProtKB-SubCell"/>
</dbReference>
<dbReference type="Gene3D" id="4.10.430.10">
    <property type="entry name" value="Histone-like protein H-NS, C-terminal domain"/>
    <property type="match status" value="1"/>
</dbReference>
<feature type="domain" description="DNA-binding protein H-NS-like C-terminal" evidence="6">
    <location>
        <begin position="58"/>
        <end position="103"/>
    </location>
</feature>
<evidence type="ECO:0000313" key="7">
    <source>
        <dbReference type="EMBL" id="SLN10314.1"/>
    </source>
</evidence>
<evidence type="ECO:0000259" key="6">
    <source>
        <dbReference type="SMART" id="SM00528"/>
    </source>
</evidence>
<comment type="similarity">
    <text evidence="2">Belongs to the histone-like protein H-NS family.</text>
</comment>
<evidence type="ECO:0000256" key="2">
    <source>
        <dbReference type="ARBA" id="ARBA00010610"/>
    </source>
</evidence>
<dbReference type="OrthoDB" id="5297879at2"/>
<dbReference type="InterPro" id="IPR037150">
    <property type="entry name" value="H-NS_C_dom_sf"/>
</dbReference>
<dbReference type="AlphaFoldDB" id="A0A1Y5R7I7"/>
<dbReference type="GO" id="GO:0001217">
    <property type="term" value="F:DNA-binding transcription repressor activity"/>
    <property type="evidence" value="ECO:0007669"/>
    <property type="project" value="TreeGrafter"/>
</dbReference>
<dbReference type="SUPFAM" id="SSF81273">
    <property type="entry name" value="H-NS histone-like proteins"/>
    <property type="match status" value="1"/>
</dbReference>
<protein>
    <submittedName>
        <fullName evidence="7">H-NS histone family protein</fullName>
    </submittedName>
</protein>
<dbReference type="PANTHER" id="PTHR38097:SF2">
    <property type="entry name" value="DNA-BINDING PROTEIN STPA"/>
    <property type="match status" value="1"/>
</dbReference>
<dbReference type="InterPro" id="IPR027444">
    <property type="entry name" value="H-NS_C_dom"/>
</dbReference>
<evidence type="ECO:0000256" key="4">
    <source>
        <dbReference type="ARBA" id="ARBA00023125"/>
    </source>
</evidence>
<keyword evidence="8" id="KW-1185">Reference proteome</keyword>
<accession>A0A1Y5R7I7</accession>
<dbReference type="GO" id="GO:0032993">
    <property type="term" value="C:protein-DNA complex"/>
    <property type="evidence" value="ECO:0007669"/>
    <property type="project" value="TreeGrafter"/>
</dbReference>
<comment type="subcellular location">
    <subcellularLocation>
        <location evidence="1">Cytoplasm</location>
        <location evidence="1">Nucleoid</location>
    </subcellularLocation>
</comment>